<dbReference type="GO" id="GO:0016020">
    <property type="term" value="C:membrane"/>
    <property type="evidence" value="ECO:0007669"/>
    <property type="project" value="UniProtKB-SubCell"/>
</dbReference>
<evidence type="ECO:0000256" key="3">
    <source>
        <dbReference type="ARBA" id="ARBA00022989"/>
    </source>
</evidence>
<evidence type="ECO:0000256" key="6">
    <source>
        <dbReference type="SAM" id="Phobius"/>
    </source>
</evidence>
<sequence>MFVDILPWWERCTYWILAVSGVAYSVYILFLEGDKYKKSLVNASLSPGWNWLGRDQDLSDTEWYIWRSILKQSILLNAIHILLSQACFYFKASAKLHSCILLICDLTAAYIYFNERVVVLLVTAALVMYVVSLLRRKSLVWVTAVALVSSLNYDIIYQMQVKYLQFLNYEQEFKFNVTSAFVYIRLVSFAIEKIKYTKSQTTPSFVQAQINSKPEEELNSYNTVAENKVKRIADSCKKRKTSVSNTDPSSIRETNPCLLDFDPSLIDLLLYSFYLPTFLDGPIFIYSDFHKQINNSFRSKTFIPNTKDIIKQLIRIAFWALFIEFQLHFLYYSALALHPLMISRLPIWAVAAIGYCQGQFFMVKYLVLYGTAVQLSRFDGLSSIAMPRCISWVYSFTDMWKHFDAGLYSFIKMYIYIPLGGSRAGLLRQIFASGVAFLFIFYWHGAREEIFIWCFGNYLMCIVEAAVAVVKQSIIGTRLISILSPAMCLRLKAITICPVYFASILQVMFFFFQGEVGRIFMARLLTKANWTNLLAELVFFTAGIHNALYIARRYEHKNQKLNRDQYKKVKEHDILSNA</sequence>
<dbReference type="PANTHER" id="PTHR13285">
    <property type="entry name" value="ACYLTRANSFERASE"/>
    <property type="match status" value="1"/>
</dbReference>
<evidence type="ECO:0000313" key="7">
    <source>
        <dbReference type="EMBL" id="CAG5114745.1"/>
    </source>
</evidence>
<dbReference type="InterPro" id="IPR051085">
    <property type="entry name" value="MB_O-acyltransferase"/>
</dbReference>
<gene>
    <name evidence="7" type="ORF">CUNI_LOCUS303</name>
</gene>
<evidence type="ECO:0000256" key="5">
    <source>
        <dbReference type="ARBA" id="ARBA00038268"/>
    </source>
</evidence>
<name>A0A8S3YGZ4_9EUPU</name>
<keyword evidence="3 6" id="KW-1133">Transmembrane helix</keyword>
<protein>
    <submittedName>
        <fullName evidence="7">Uncharacterized protein</fullName>
    </submittedName>
</protein>
<dbReference type="Pfam" id="PF03062">
    <property type="entry name" value="MBOAT"/>
    <property type="match status" value="1"/>
</dbReference>
<feature type="transmembrane region" description="Helical" evidence="6">
    <location>
        <begin position="491"/>
        <end position="512"/>
    </location>
</feature>
<dbReference type="OrthoDB" id="420606at2759"/>
<feature type="transmembrane region" description="Helical" evidence="6">
    <location>
        <begin position="450"/>
        <end position="470"/>
    </location>
</feature>
<evidence type="ECO:0000256" key="2">
    <source>
        <dbReference type="ARBA" id="ARBA00022692"/>
    </source>
</evidence>
<dbReference type="InterPro" id="IPR004299">
    <property type="entry name" value="MBOAT_fam"/>
</dbReference>
<feature type="transmembrane region" description="Helical" evidence="6">
    <location>
        <begin position="347"/>
        <end position="367"/>
    </location>
</feature>
<feature type="transmembrane region" description="Helical" evidence="6">
    <location>
        <begin position="12"/>
        <end position="30"/>
    </location>
</feature>
<evidence type="ECO:0000313" key="8">
    <source>
        <dbReference type="Proteomes" id="UP000678393"/>
    </source>
</evidence>
<comment type="caution">
    <text evidence="7">The sequence shown here is derived from an EMBL/GenBank/DDBJ whole genome shotgun (WGS) entry which is preliminary data.</text>
</comment>
<evidence type="ECO:0000256" key="4">
    <source>
        <dbReference type="ARBA" id="ARBA00023136"/>
    </source>
</evidence>
<evidence type="ECO:0000256" key="1">
    <source>
        <dbReference type="ARBA" id="ARBA00004141"/>
    </source>
</evidence>
<organism evidence="7 8">
    <name type="scientific">Candidula unifasciata</name>
    <dbReference type="NCBI Taxonomy" id="100452"/>
    <lineage>
        <taxon>Eukaryota</taxon>
        <taxon>Metazoa</taxon>
        <taxon>Spiralia</taxon>
        <taxon>Lophotrochozoa</taxon>
        <taxon>Mollusca</taxon>
        <taxon>Gastropoda</taxon>
        <taxon>Heterobranchia</taxon>
        <taxon>Euthyneura</taxon>
        <taxon>Panpulmonata</taxon>
        <taxon>Eupulmonata</taxon>
        <taxon>Stylommatophora</taxon>
        <taxon>Helicina</taxon>
        <taxon>Helicoidea</taxon>
        <taxon>Geomitridae</taxon>
        <taxon>Candidula</taxon>
    </lineage>
</organism>
<dbReference type="EMBL" id="CAJHNH020000033">
    <property type="protein sequence ID" value="CAG5114745.1"/>
    <property type="molecule type" value="Genomic_DNA"/>
</dbReference>
<dbReference type="GO" id="GO:0005783">
    <property type="term" value="C:endoplasmic reticulum"/>
    <property type="evidence" value="ECO:0007669"/>
    <property type="project" value="TreeGrafter"/>
</dbReference>
<keyword evidence="8" id="KW-1185">Reference proteome</keyword>
<dbReference type="PANTHER" id="PTHR13285:SF18">
    <property type="entry name" value="PROTEIN-CYSTEINE N-PALMITOYLTRANSFERASE RASP"/>
    <property type="match status" value="1"/>
</dbReference>
<keyword evidence="4 6" id="KW-0472">Membrane</keyword>
<dbReference type="Proteomes" id="UP000678393">
    <property type="component" value="Unassembled WGS sequence"/>
</dbReference>
<feature type="transmembrane region" description="Helical" evidence="6">
    <location>
        <begin position="139"/>
        <end position="161"/>
    </location>
</feature>
<feature type="transmembrane region" description="Helical" evidence="6">
    <location>
        <begin position="426"/>
        <end position="444"/>
    </location>
</feature>
<accession>A0A8S3YGZ4</accession>
<feature type="transmembrane region" description="Helical" evidence="6">
    <location>
        <begin position="118"/>
        <end position="134"/>
    </location>
</feature>
<comment type="similarity">
    <text evidence="5">Belongs to the membrane-bound acyltransferase family. HHAT subfamily.</text>
</comment>
<keyword evidence="2 6" id="KW-0812">Transmembrane</keyword>
<feature type="transmembrane region" description="Helical" evidence="6">
    <location>
        <begin position="316"/>
        <end position="335"/>
    </location>
</feature>
<feature type="transmembrane region" description="Helical" evidence="6">
    <location>
        <begin position="532"/>
        <end position="551"/>
    </location>
</feature>
<dbReference type="AlphaFoldDB" id="A0A8S3YGZ4"/>
<proteinExistence type="inferred from homology"/>
<reference evidence="7" key="1">
    <citation type="submission" date="2021-04" db="EMBL/GenBank/DDBJ databases">
        <authorList>
            <consortium name="Molecular Ecology Group"/>
        </authorList>
    </citation>
    <scope>NUCLEOTIDE SEQUENCE</scope>
</reference>
<comment type="subcellular location">
    <subcellularLocation>
        <location evidence="1">Membrane</location>
        <topology evidence="1">Multi-pass membrane protein</topology>
    </subcellularLocation>
</comment>
<dbReference type="GO" id="GO:0016409">
    <property type="term" value="F:palmitoyltransferase activity"/>
    <property type="evidence" value="ECO:0007669"/>
    <property type="project" value="TreeGrafter"/>
</dbReference>